<reference evidence="4 5" key="1">
    <citation type="submission" date="2012-11" db="EMBL/GenBank/DDBJ databases">
        <title>Whole genome sequence of Acidisphaera rubrifaciens HS-AP3.</title>
        <authorList>
            <person name="Azuma Y."/>
            <person name="Higashiura N."/>
            <person name="Hirakawa H."/>
            <person name="Matsushita K."/>
        </authorList>
    </citation>
    <scope>NUCLEOTIDE SEQUENCE [LARGE SCALE GENOMIC DNA]</scope>
    <source>
        <strain evidence="4 5">HS-AP3</strain>
    </source>
</reference>
<accession>A0A0D6P3M9</accession>
<evidence type="ECO:0000259" key="3">
    <source>
        <dbReference type="Pfam" id="PF19278"/>
    </source>
</evidence>
<dbReference type="OrthoDB" id="7314499at2"/>
<evidence type="ECO:0000313" key="5">
    <source>
        <dbReference type="Proteomes" id="UP000032680"/>
    </source>
</evidence>
<dbReference type="EMBL" id="BANB01000079">
    <property type="protein sequence ID" value="GAN76252.1"/>
    <property type="molecule type" value="Genomic_DNA"/>
</dbReference>
<dbReference type="Proteomes" id="UP000032680">
    <property type="component" value="Unassembled WGS sequence"/>
</dbReference>
<dbReference type="Pfam" id="PF01968">
    <property type="entry name" value="Hydantoinase_A"/>
    <property type="match status" value="1"/>
</dbReference>
<dbReference type="GO" id="GO:0006749">
    <property type="term" value="P:glutathione metabolic process"/>
    <property type="evidence" value="ECO:0007669"/>
    <property type="project" value="TreeGrafter"/>
</dbReference>
<feature type="domain" description="Hydantoinase A/oxoprolinase" evidence="1">
    <location>
        <begin position="217"/>
        <end position="503"/>
    </location>
</feature>
<dbReference type="GO" id="GO:0017168">
    <property type="term" value="F:5-oxoprolinase (ATP-hydrolyzing) activity"/>
    <property type="evidence" value="ECO:0007669"/>
    <property type="project" value="TreeGrafter"/>
</dbReference>
<evidence type="ECO:0000259" key="1">
    <source>
        <dbReference type="Pfam" id="PF01968"/>
    </source>
</evidence>
<proteinExistence type="predicted"/>
<dbReference type="GO" id="GO:0005829">
    <property type="term" value="C:cytosol"/>
    <property type="evidence" value="ECO:0007669"/>
    <property type="project" value="TreeGrafter"/>
</dbReference>
<dbReference type="InterPro" id="IPR008040">
    <property type="entry name" value="Hydant_A_N"/>
</dbReference>
<dbReference type="InterPro" id="IPR002821">
    <property type="entry name" value="Hydantoinase_A"/>
</dbReference>
<name>A0A0D6P3M9_9PROT</name>
<dbReference type="RefSeq" id="WP_048860052.1">
    <property type="nucleotide sequence ID" value="NZ_BANB01000079.1"/>
</dbReference>
<dbReference type="PANTHER" id="PTHR11365:SF23">
    <property type="entry name" value="HYPOTHETICAL 5-OXOPROLINASE (EUROFUNG)-RELATED"/>
    <property type="match status" value="1"/>
</dbReference>
<dbReference type="Pfam" id="PF05378">
    <property type="entry name" value="Hydant_A_N"/>
    <property type="match status" value="1"/>
</dbReference>
<dbReference type="InterPro" id="IPR045079">
    <property type="entry name" value="Oxoprolinase-like"/>
</dbReference>
<feature type="domain" description="Hydantoinase/oxoprolinase N-terminal" evidence="2">
    <location>
        <begin position="12"/>
        <end position="196"/>
    </location>
</feature>
<dbReference type="Pfam" id="PF19278">
    <property type="entry name" value="Hydant_A_C"/>
    <property type="match status" value="1"/>
</dbReference>
<organism evidence="4 5">
    <name type="scientific">Acidisphaera rubrifaciens HS-AP3</name>
    <dbReference type="NCBI Taxonomy" id="1231350"/>
    <lineage>
        <taxon>Bacteria</taxon>
        <taxon>Pseudomonadati</taxon>
        <taxon>Pseudomonadota</taxon>
        <taxon>Alphaproteobacteria</taxon>
        <taxon>Acetobacterales</taxon>
        <taxon>Acetobacteraceae</taxon>
        <taxon>Acidisphaera</taxon>
    </lineage>
</organism>
<feature type="domain" description="Acetophenone carboxylase-like C-terminal" evidence="3">
    <location>
        <begin position="523"/>
        <end position="692"/>
    </location>
</feature>
<evidence type="ECO:0000259" key="2">
    <source>
        <dbReference type="Pfam" id="PF05378"/>
    </source>
</evidence>
<keyword evidence="5" id="KW-1185">Reference proteome</keyword>
<comment type="caution">
    <text evidence="4">The sequence shown here is derived from an EMBL/GenBank/DDBJ whole genome shotgun (WGS) entry which is preliminary data.</text>
</comment>
<dbReference type="AlphaFoldDB" id="A0A0D6P3M9"/>
<dbReference type="PANTHER" id="PTHR11365">
    <property type="entry name" value="5-OXOPROLINASE RELATED"/>
    <property type="match status" value="1"/>
</dbReference>
<evidence type="ECO:0000313" key="4">
    <source>
        <dbReference type="EMBL" id="GAN76252.1"/>
    </source>
</evidence>
<dbReference type="SUPFAM" id="SSF53067">
    <property type="entry name" value="Actin-like ATPase domain"/>
    <property type="match status" value="1"/>
</dbReference>
<protein>
    <submittedName>
        <fullName evidence="4">5-oxoprolinase</fullName>
    </submittedName>
</protein>
<dbReference type="InterPro" id="IPR049517">
    <property type="entry name" value="ACX-like_C"/>
</dbReference>
<gene>
    <name evidence="4" type="ORF">Asru_0079_08</name>
</gene>
<dbReference type="InterPro" id="IPR043129">
    <property type="entry name" value="ATPase_NBD"/>
</dbReference>
<sequence>MAQPRDRSIATRVGVDVGGTFTDLVLERRDGDEARIVVHKVPSTPSDQSIGVVRGVTEICRIAGIAPDEITLLFHGTTVATNMVIERRGAEVGMITTRGFRDILHMARHKRPHNFSLQFDVPWQSAPLVKRRNRIAVTERLMPPDGRIETPLDEDEVRAAAELFAKRKLDAVVIAFLFSFLNNAHEQRAKEIVQEVMPDAYVCASSDVVNVIREYERFSTVAMNAYIGPRTASYLQQLEGRLREAGVHAPVRIMQSNGGISTVENSIRRPVGLLLSGPAGGVIGARTTGEACGRPNVITIDIGGTSADISVIRDGQLTIKNPRDTQVALLPVLVPMLDIDAIGAGGGSIAYVDAGGAFRVGPRSAGADPGPACYGQGGTEPTVTDAQVALGRLDPDQFLGGDLKIDAALARQSIKTHIADPLGLSVTDAALGILRIVNNNMALAINAASVAKGVDPRQFTLMAFGGAGPLHGVALGEIIAAKDVISPLHPGITAAIGLLETQLQYEYTRSVLTVLSRAGADEYAMLEDSFAQMIAEGAAQLESDGIATDKRHYQRVIECRYVGQGFELRARLPDGPVTAASLDAVIADFYEVHKQVYGHAFDDQLVEAITLRVIATGATVPLQLPAIPRGGRTDPAEARSFVRETVFDDGQVLPTPRYARGKLLADDIVRGPAIITQHNSTTIVPPGYTARVLSHGDITISR</sequence>